<comment type="caution">
    <text evidence="1">The sequence shown here is derived from an EMBL/GenBank/DDBJ whole genome shotgun (WGS) entry which is preliminary data.</text>
</comment>
<gene>
    <name evidence="1" type="ORF">HNQ81_001790</name>
</gene>
<evidence type="ECO:0000313" key="1">
    <source>
        <dbReference type="EMBL" id="MBB5348059.1"/>
    </source>
</evidence>
<reference evidence="1 2" key="1">
    <citation type="submission" date="2020-08" db="EMBL/GenBank/DDBJ databases">
        <title>Genomic Encyclopedia of Type Strains, Phase IV (KMG-IV): sequencing the most valuable type-strain genomes for metagenomic binning, comparative biology and taxonomic classification.</title>
        <authorList>
            <person name="Goeker M."/>
        </authorList>
    </citation>
    <scope>NUCLEOTIDE SEQUENCE [LARGE SCALE GENOMIC DNA]</scope>
    <source>
        <strain evidence="1 2">DSM 28570</strain>
    </source>
</reference>
<sequence>MEQQDFSLRFEMTAGVASRPSPYREQRALPPRPTPAVIATYLFAIATSPRCHLDRRERSQTRLGMGSGKETTRFLASLRNDSGEAVISTYPRCHLDQRERYQTRLGLGSRKGTTRFLASLRNDSGGIIRSFTLSGTSRFLAGARNDSGEPVIATYPRCHLDLPPLSSRPEGEISNRTWNGLRQMNSEKNNRVIRTSLRNLYRLNAIHLAGLILVDPGILNIDIRTVCLKFTHDFDNFRIPHIRAIFLEGKAKDKHLCIHDLNLLIMDAHFFC</sequence>
<dbReference type="Proteomes" id="UP000539642">
    <property type="component" value="Unassembled WGS sequence"/>
</dbReference>
<keyword evidence="2" id="KW-1185">Reference proteome</keyword>
<dbReference type="AlphaFoldDB" id="A0A840V2U8"/>
<dbReference type="RefSeq" id="WP_244960476.1">
    <property type="nucleotide sequence ID" value="NZ_JACHEO010000008.1"/>
</dbReference>
<protein>
    <submittedName>
        <fullName evidence="1">Uncharacterized protein</fullName>
    </submittedName>
</protein>
<proteinExistence type="predicted"/>
<evidence type="ECO:0000313" key="2">
    <source>
        <dbReference type="Proteomes" id="UP000539642"/>
    </source>
</evidence>
<accession>A0A840V2U8</accession>
<dbReference type="EMBL" id="JACHEO010000008">
    <property type="protein sequence ID" value="MBB5348059.1"/>
    <property type="molecule type" value="Genomic_DNA"/>
</dbReference>
<organism evidence="1 2">
    <name type="scientific">Desulfoprunum benzoelyticum</name>
    <dbReference type="NCBI Taxonomy" id="1506996"/>
    <lineage>
        <taxon>Bacteria</taxon>
        <taxon>Pseudomonadati</taxon>
        <taxon>Thermodesulfobacteriota</taxon>
        <taxon>Desulfobulbia</taxon>
        <taxon>Desulfobulbales</taxon>
        <taxon>Desulfobulbaceae</taxon>
        <taxon>Desulfoprunum</taxon>
    </lineage>
</organism>
<name>A0A840V2U8_9BACT</name>